<evidence type="ECO:0000256" key="8">
    <source>
        <dbReference type="ARBA" id="ARBA00023276"/>
    </source>
</evidence>
<evidence type="ECO:0000256" key="4">
    <source>
        <dbReference type="ARBA" id="ARBA00022640"/>
    </source>
</evidence>
<reference evidence="11 12" key="1">
    <citation type="submission" date="2016-10" db="EMBL/GenBank/DDBJ databases">
        <authorList>
            <person name="Cai Z."/>
        </authorList>
    </citation>
    <scope>NUCLEOTIDE SEQUENCE [LARGE SCALE GENOMIC DNA]</scope>
</reference>
<dbReference type="AlphaFoldDB" id="A0A383WAY6"/>
<proteinExistence type="inferred from homology"/>
<dbReference type="PANTHER" id="PTHR33399:SF3">
    <property type="entry name" value="OXYGEN-EVOLVING ENHANCER PROTEIN 3-1, CHLOROPLASTIC"/>
    <property type="match status" value="1"/>
</dbReference>
<keyword evidence="2" id="KW-0150">Chloroplast</keyword>
<keyword evidence="5" id="KW-0809">Transit peptide</keyword>
<dbReference type="InterPro" id="IPR008797">
    <property type="entry name" value="PSII_PsbQ"/>
</dbReference>
<dbReference type="GO" id="GO:0005509">
    <property type="term" value="F:calcium ion binding"/>
    <property type="evidence" value="ECO:0007669"/>
    <property type="project" value="InterPro"/>
</dbReference>
<evidence type="ECO:0000256" key="2">
    <source>
        <dbReference type="ARBA" id="ARBA00022528"/>
    </source>
</evidence>
<keyword evidence="6" id="KW-0793">Thylakoid</keyword>
<evidence type="ECO:0000313" key="10">
    <source>
        <dbReference type="EMBL" id="SZX66328.1"/>
    </source>
</evidence>
<evidence type="ECO:0000256" key="5">
    <source>
        <dbReference type="ARBA" id="ARBA00022946"/>
    </source>
</evidence>
<dbReference type="GO" id="GO:0019898">
    <property type="term" value="C:extrinsic component of membrane"/>
    <property type="evidence" value="ECO:0007669"/>
    <property type="project" value="InterPro"/>
</dbReference>
<dbReference type="Proteomes" id="UP000256970">
    <property type="component" value="Unassembled WGS sequence"/>
</dbReference>
<dbReference type="GO" id="GO:0009767">
    <property type="term" value="P:photosynthetic electron transport chain"/>
    <property type="evidence" value="ECO:0007669"/>
    <property type="project" value="TreeGrafter"/>
</dbReference>
<protein>
    <recommendedName>
        <fullName evidence="13">Oxygen-evolving enhancer protein 3, chloroplastic</fullName>
    </recommendedName>
</protein>
<keyword evidence="3" id="KW-0602">Photosynthesis</keyword>
<evidence type="ECO:0008006" key="13">
    <source>
        <dbReference type="Google" id="ProtNLM"/>
    </source>
</evidence>
<dbReference type="PANTHER" id="PTHR33399">
    <property type="entry name" value="OXYGEN-EVOLVING ENHANCER PROTEIN 3-1, CHLOROPLASTIC"/>
    <property type="match status" value="1"/>
</dbReference>
<gene>
    <name evidence="11" type="ORF">BQ4739_LOCUS14935</name>
    <name evidence="10" type="ORF">BQ4739_LOCUS6752</name>
</gene>
<dbReference type="Gene3D" id="1.20.120.290">
    <property type="entry name" value="Oxygen-evolving enhancer protein 3 (PsbQ), four-helix up-down bundle"/>
    <property type="match status" value="1"/>
</dbReference>
<evidence type="ECO:0000256" key="3">
    <source>
        <dbReference type="ARBA" id="ARBA00022531"/>
    </source>
</evidence>
<comment type="subcellular location">
    <subcellularLocation>
        <location evidence="1">Plastid</location>
        <location evidence="1">Chloroplast thylakoid membrane</location>
    </subcellularLocation>
</comment>
<name>A0A383WAY6_TETOB</name>
<dbReference type="InterPro" id="IPR054099">
    <property type="entry name" value="PSII_PsbQ_pln"/>
</dbReference>
<evidence type="ECO:0000256" key="9">
    <source>
        <dbReference type="ARBA" id="ARBA00035649"/>
    </source>
</evidence>
<dbReference type="Pfam" id="PF05757">
    <property type="entry name" value="PsbQ"/>
    <property type="match status" value="1"/>
</dbReference>
<dbReference type="GO" id="GO:0009654">
    <property type="term" value="C:photosystem II oxygen evolving complex"/>
    <property type="evidence" value="ECO:0007669"/>
    <property type="project" value="InterPro"/>
</dbReference>
<keyword evidence="7" id="KW-0472">Membrane</keyword>
<keyword evidence="8" id="KW-0604">Photosystem II</keyword>
<dbReference type="GO" id="GO:0009535">
    <property type="term" value="C:chloroplast thylakoid membrane"/>
    <property type="evidence" value="ECO:0007669"/>
    <property type="project" value="UniProtKB-SubCell"/>
</dbReference>
<evidence type="ECO:0000256" key="7">
    <source>
        <dbReference type="ARBA" id="ARBA00023136"/>
    </source>
</evidence>
<dbReference type="InterPro" id="IPR023222">
    <property type="entry name" value="PsbQ-like_dom_sf"/>
</dbReference>
<sequence>MAVSMRTSVAARSATRAARPSRAAVVVRAEARREVLAGFVAAGAALLSVGQAQAVTPVDLFDDRKARNTGFDIIYEARDLDIPQAVRDGMTQARADIEATKKRVKDSEARIDNSVATSIEKAYWTEAREELRRQMGTLRFDLNTLASAKTGKEEKKAALALRKDFIRSVEELDLAMRKKDKDSALAKLAVAKANLDSVIAKVL</sequence>
<organism evidence="11 12">
    <name type="scientific">Tetradesmus obliquus</name>
    <name type="common">Green alga</name>
    <name type="synonym">Acutodesmus obliquus</name>
    <dbReference type="NCBI Taxonomy" id="3088"/>
    <lineage>
        <taxon>Eukaryota</taxon>
        <taxon>Viridiplantae</taxon>
        <taxon>Chlorophyta</taxon>
        <taxon>core chlorophytes</taxon>
        <taxon>Chlorophyceae</taxon>
        <taxon>CS clade</taxon>
        <taxon>Sphaeropleales</taxon>
        <taxon>Scenedesmaceae</taxon>
        <taxon>Tetradesmus</taxon>
    </lineage>
</organism>
<dbReference type="EMBL" id="FNXT01001218">
    <property type="protein sequence ID" value="SZX74611.1"/>
    <property type="molecule type" value="Genomic_DNA"/>
</dbReference>
<evidence type="ECO:0000313" key="11">
    <source>
        <dbReference type="EMBL" id="SZX74611.1"/>
    </source>
</evidence>
<accession>A0A383WAY6</accession>
<evidence type="ECO:0000256" key="1">
    <source>
        <dbReference type="ARBA" id="ARBA00004334"/>
    </source>
</evidence>
<keyword evidence="12" id="KW-1185">Reference proteome</keyword>
<dbReference type="EMBL" id="FNXT01000694">
    <property type="protein sequence ID" value="SZX66328.1"/>
    <property type="molecule type" value="Genomic_DNA"/>
</dbReference>
<evidence type="ECO:0000313" key="12">
    <source>
        <dbReference type="Proteomes" id="UP000256970"/>
    </source>
</evidence>
<keyword evidence="4" id="KW-0934">Plastid</keyword>
<evidence type="ECO:0000256" key="6">
    <source>
        <dbReference type="ARBA" id="ARBA00023078"/>
    </source>
</evidence>
<comment type="similarity">
    <text evidence="9">Belongs to the PsbQ family.</text>
</comment>
<dbReference type="SUPFAM" id="SSF101112">
    <property type="entry name" value="Oxygen-evolving enhancer protein 3"/>
    <property type="match status" value="1"/>
</dbReference>
<dbReference type="STRING" id="3088.A0A383WAY6"/>